<feature type="transmembrane region" description="Helical" evidence="1">
    <location>
        <begin position="12"/>
        <end position="33"/>
    </location>
</feature>
<reference evidence="2" key="2">
    <citation type="submission" date="2021-03" db="UniProtKB">
        <authorList>
            <consortium name="EnsemblPlants"/>
        </authorList>
    </citation>
    <scope>IDENTIFICATION</scope>
</reference>
<dbReference type="AlphaFoldDB" id="A0A803P7F9"/>
<evidence type="ECO:0000256" key="1">
    <source>
        <dbReference type="SAM" id="Phobius"/>
    </source>
</evidence>
<keyword evidence="3" id="KW-1185">Reference proteome</keyword>
<keyword evidence="1" id="KW-0812">Transmembrane</keyword>
<dbReference type="EMBL" id="UZAU01000347">
    <property type="status" value="NOT_ANNOTATED_CDS"/>
    <property type="molecule type" value="Genomic_DNA"/>
</dbReference>
<protein>
    <submittedName>
        <fullName evidence="2">Uncharacterized protein</fullName>
    </submittedName>
</protein>
<keyword evidence="1" id="KW-0472">Membrane</keyword>
<feature type="transmembrane region" description="Helical" evidence="1">
    <location>
        <begin position="152"/>
        <end position="174"/>
    </location>
</feature>
<name>A0A803P7F9_CANSA</name>
<evidence type="ECO:0000313" key="2">
    <source>
        <dbReference type="EnsemblPlants" id="cds.evm.model.03.1987"/>
    </source>
</evidence>
<proteinExistence type="predicted"/>
<dbReference type="EnsemblPlants" id="evm.model.03.1987">
    <property type="protein sequence ID" value="cds.evm.model.03.1987"/>
    <property type="gene ID" value="evm.TU.03.1987"/>
</dbReference>
<dbReference type="Gramene" id="evm.model.03.1987">
    <property type="protein sequence ID" value="cds.evm.model.03.1987"/>
    <property type="gene ID" value="evm.TU.03.1987"/>
</dbReference>
<reference evidence="2" key="1">
    <citation type="submission" date="2018-11" db="EMBL/GenBank/DDBJ databases">
        <authorList>
            <person name="Grassa J C."/>
        </authorList>
    </citation>
    <scope>NUCLEOTIDE SEQUENCE [LARGE SCALE GENOMIC DNA]</scope>
</reference>
<organism evidence="2 3">
    <name type="scientific">Cannabis sativa</name>
    <name type="common">Hemp</name>
    <name type="synonym">Marijuana</name>
    <dbReference type="NCBI Taxonomy" id="3483"/>
    <lineage>
        <taxon>Eukaryota</taxon>
        <taxon>Viridiplantae</taxon>
        <taxon>Streptophyta</taxon>
        <taxon>Embryophyta</taxon>
        <taxon>Tracheophyta</taxon>
        <taxon>Spermatophyta</taxon>
        <taxon>Magnoliopsida</taxon>
        <taxon>eudicotyledons</taxon>
        <taxon>Gunneridae</taxon>
        <taxon>Pentapetalae</taxon>
        <taxon>rosids</taxon>
        <taxon>fabids</taxon>
        <taxon>Rosales</taxon>
        <taxon>Cannabaceae</taxon>
        <taxon>Cannabis</taxon>
    </lineage>
</organism>
<evidence type="ECO:0000313" key="3">
    <source>
        <dbReference type="Proteomes" id="UP000596661"/>
    </source>
</evidence>
<sequence>MEDHHHYQSDTFGPSYSIVMIFCPFGVCGDLLLSRDTGYHLEFELYGQHWHGRSLISGENSVKLLSAVEIVDDCMARACDKLALDTVWSYRKSSTPSSANISALCSDIRSSRRNLISNISSGMGEGRRVRKIETIGKCLTWRISERQGWHHLEVGVIFCIVAGFHWSGLMIRVAGINGGHVKLD</sequence>
<accession>A0A803P7F9</accession>
<keyword evidence="1" id="KW-1133">Transmembrane helix</keyword>
<dbReference type="Proteomes" id="UP000596661">
    <property type="component" value="Chromosome 3"/>
</dbReference>